<comment type="subcellular location">
    <subcellularLocation>
        <location evidence="1">Cell membrane</location>
        <topology evidence="1">Multi-pass membrane protein</topology>
    </subcellularLocation>
</comment>
<keyword evidence="4 6" id="KW-0472">Membrane</keyword>
<name>A0ABN0Y005_9ACTN</name>
<feature type="transmembrane region" description="Helical" evidence="6">
    <location>
        <begin position="98"/>
        <end position="121"/>
    </location>
</feature>
<evidence type="ECO:0000256" key="4">
    <source>
        <dbReference type="ARBA" id="ARBA00023136"/>
    </source>
</evidence>
<dbReference type="SUPFAM" id="SSF103473">
    <property type="entry name" value="MFS general substrate transporter"/>
    <property type="match status" value="1"/>
</dbReference>
<keyword evidence="2 6" id="KW-0812">Transmembrane</keyword>
<feature type="transmembrane region" description="Helical" evidence="6">
    <location>
        <begin position="427"/>
        <end position="445"/>
    </location>
</feature>
<dbReference type="InterPro" id="IPR036259">
    <property type="entry name" value="MFS_trans_sf"/>
</dbReference>
<feature type="transmembrane region" description="Helical" evidence="6">
    <location>
        <begin position="31"/>
        <end position="53"/>
    </location>
</feature>
<feature type="transmembrane region" description="Helical" evidence="6">
    <location>
        <begin position="320"/>
        <end position="343"/>
    </location>
</feature>
<feature type="transmembrane region" description="Helical" evidence="6">
    <location>
        <begin position="156"/>
        <end position="181"/>
    </location>
</feature>
<feature type="transmembrane region" description="Helical" evidence="6">
    <location>
        <begin position="243"/>
        <end position="265"/>
    </location>
</feature>
<accession>A0ABN0Y005</accession>
<sequence>MTQIPLSETAPARRHAAAADRTATPWRALSVVLSGAFMAVLDTFIVLVAAPAIRSGLHASAADVQLILAGYQLTYAIGLITGARLGDLLGRKRMFMTGMALFTLASVACALAGSADALIAARLAQGLSASVMFPQVLSMIQVLVPDAQRPKAFSALGAVIGVSGTIGQLLGGVLVAAHLFGSSWRPVFWVNVPVGLLTLVLAAVYVPESRVSGARRLDLPGAAVLTVALFLLVVPLIEGRERGWPVWTWCSLAGSALAFAAFAAVERRVEARGGAPLVRLRLLRERPFVIGMTLVVLAYAGINSYYLVLSLTLQDGLGTSALGAAFAYVPSAVAFFATNLLAGRLAHHGRRVLRAGALVGAAGYATTIAVAAGAGHGLRPWHLALCLLLIGAGNGLLVPPLLGAVLSRIAPSETGMASGVLSTGQQVGGAVGVAVAGVLYFGTLGGGTHGDAGTYGHALACATALHLGLAVAIFVLLRYLPGGRR</sequence>
<evidence type="ECO:0000256" key="6">
    <source>
        <dbReference type="SAM" id="Phobius"/>
    </source>
</evidence>
<feature type="transmembrane region" description="Helical" evidence="6">
    <location>
        <begin position="286"/>
        <end position="308"/>
    </location>
</feature>
<feature type="transmembrane region" description="Helical" evidence="6">
    <location>
        <begin position="65"/>
        <end position="86"/>
    </location>
</feature>
<comment type="caution">
    <text evidence="8">The sequence shown here is derived from an EMBL/GenBank/DDBJ whole genome shotgun (WGS) entry which is preliminary data.</text>
</comment>
<feature type="transmembrane region" description="Helical" evidence="6">
    <location>
        <begin position="219"/>
        <end position="237"/>
    </location>
</feature>
<feature type="transmembrane region" description="Helical" evidence="6">
    <location>
        <begin position="381"/>
        <end position="406"/>
    </location>
</feature>
<feature type="transmembrane region" description="Helical" evidence="6">
    <location>
        <begin position="457"/>
        <end position="480"/>
    </location>
</feature>
<keyword evidence="9" id="KW-1185">Reference proteome</keyword>
<dbReference type="Proteomes" id="UP001500063">
    <property type="component" value="Unassembled WGS sequence"/>
</dbReference>
<evidence type="ECO:0000313" key="9">
    <source>
        <dbReference type="Proteomes" id="UP001500063"/>
    </source>
</evidence>
<evidence type="ECO:0000256" key="5">
    <source>
        <dbReference type="ARBA" id="ARBA00023251"/>
    </source>
</evidence>
<evidence type="ECO:0000256" key="2">
    <source>
        <dbReference type="ARBA" id="ARBA00022692"/>
    </source>
</evidence>
<dbReference type="PROSITE" id="PS50850">
    <property type="entry name" value="MFS"/>
    <property type="match status" value="1"/>
</dbReference>
<feature type="domain" description="Major facilitator superfamily (MFS) profile" evidence="7">
    <location>
        <begin position="28"/>
        <end position="485"/>
    </location>
</feature>
<evidence type="ECO:0000256" key="1">
    <source>
        <dbReference type="ARBA" id="ARBA00004651"/>
    </source>
</evidence>
<keyword evidence="3 6" id="KW-1133">Transmembrane helix</keyword>
<dbReference type="CDD" id="cd17321">
    <property type="entry name" value="MFS_MMR_MDR_like"/>
    <property type="match status" value="1"/>
</dbReference>
<feature type="transmembrane region" description="Helical" evidence="6">
    <location>
        <begin position="355"/>
        <end position="375"/>
    </location>
</feature>
<proteinExistence type="predicted"/>
<feature type="transmembrane region" description="Helical" evidence="6">
    <location>
        <begin position="187"/>
        <end position="207"/>
    </location>
</feature>
<gene>
    <name evidence="8" type="ORF">GCM10010319_66380</name>
</gene>
<dbReference type="InterPro" id="IPR020846">
    <property type="entry name" value="MFS_dom"/>
</dbReference>
<evidence type="ECO:0000259" key="7">
    <source>
        <dbReference type="PROSITE" id="PS50850"/>
    </source>
</evidence>
<evidence type="ECO:0000313" key="8">
    <source>
        <dbReference type="EMBL" id="GAA0378561.1"/>
    </source>
</evidence>
<dbReference type="PANTHER" id="PTHR42718:SF39">
    <property type="entry name" value="ACTINORHODIN TRANSPORTER-RELATED"/>
    <property type="match status" value="1"/>
</dbReference>
<keyword evidence="5" id="KW-0046">Antibiotic resistance</keyword>
<organism evidence="8 9">
    <name type="scientific">Streptomyces blastmyceticus</name>
    <dbReference type="NCBI Taxonomy" id="68180"/>
    <lineage>
        <taxon>Bacteria</taxon>
        <taxon>Bacillati</taxon>
        <taxon>Actinomycetota</taxon>
        <taxon>Actinomycetes</taxon>
        <taxon>Kitasatosporales</taxon>
        <taxon>Streptomycetaceae</taxon>
        <taxon>Streptomyces</taxon>
    </lineage>
</organism>
<dbReference type="PANTHER" id="PTHR42718">
    <property type="entry name" value="MAJOR FACILITATOR SUPERFAMILY MULTIDRUG TRANSPORTER MFSC"/>
    <property type="match status" value="1"/>
</dbReference>
<feature type="transmembrane region" description="Helical" evidence="6">
    <location>
        <begin position="127"/>
        <end position="144"/>
    </location>
</feature>
<reference evidence="8 9" key="1">
    <citation type="journal article" date="2019" name="Int. J. Syst. Evol. Microbiol.">
        <title>The Global Catalogue of Microorganisms (GCM) 10K type strain sequencing project: providing services to taxonomists for standard genome sequencing and annotation.</title>
        <authorList>
            <consortium name="The Broad Institute Genomics Platform"/>
            <consortium name="The Broad Institute Genome Sequencing Center for Infectious Disease"/>
            <person name="Wu L."/>
            <person name="Ma J."/>
        </authorList>
    </citation>
    <scope>NUCLEOTIDE SEQUENCE [LARGE SCALE GENOMIC DNA]</scope>
    <source>
        <strain evidence="8 9">JCM 4565</strain>
    </source>
</reference>
<dbReference type="Gene3D" id="1.20.1720.10">
    <property type="entry name" value="Multidrug resistance protein D"/>
    <property type="match status" value="2"/>
</dbReference>
<dbReference type="Pfam" id="PF07690">
    <property type="entry name" value="MFS_1"/>
    <property type="match status" value="1"/>
</dbReference>
<evidence type="ECO:0000256" key="3">
    <source>
        <dbReference type="ARBA" id="ARBA00022989"/>
    </source>
</evidence>
<dbReference type="InterPro" id="IPR011701">
    <property type="entry name" value="MFS"/>
</dbReference>
<protein>
    <submittedName>
        <fullName evidence="8">MFS transporter</fullName>
    </submittedName>
</protein>
<dbReference type="EMBL" id="BAAABW010000039">
    <property type="protein sequence ID" value="GAA0378561.1"/>
    <property type="molecule type" value="Genomic_DNA"/>
</dbReference>
<dbReference type="RefSeq" id="WP_344123830.1">
    <property type="nucleotide sequence ID" value="NZ_BAAABW010000039.1"/>
</dbReference>